<dbReference type="Pfam" id="PF02167">
    <property type="entry name" value="Cytochrom_C1"/>
    <property type="match status" value="1"/>
</dbReference>
<keyword evidence="13" id="KW-1185">Reference proteome</keyword>
<evidence type="ECO:0000256" key="4">
    <source>
        <dbReference type="ARBA" id="ARBA00022723"/>
    </source>
</evidence>
<dbReference type="GO" id="GO:0020037">
    <property type="term" value="F:heme binding"/>
    <property type="evidence" value="ECO:0007669"/>
    <property type="project" value="InterPro"/>
</dbReference>
<keyword evidence="3 9" id="KW-0812">Transmembrane</keyword>
<dbReference type="Proteomes" id="UP000027987">
    <property type="component" value="Chromosome"/>
</dbReference>
<dbReference type="PANTHER" id="PTHR10266:SF3">
    <property type="entry name" value="CYTOCHROME C1, HEME PROTEIN, MITOCHONDRIAL"/>
    <property type="match status" value="1"/>
</dbReference>
<dbReference type="EMBL" id="CP008884">
    <property type="protein sequence ID" value="AIF47279.1"/>
    <property type="molecule type" value="Genomic_DNA"/>
</dbReference>
<keyword evidence="4 8" id="KW-0479">Metal-binding</keyword>
<evidence type="ECO:0000259" key="11">
    <source>
        <dbReference type="PROSITE" id="PS51007"/>
    </source>
</evidence>
<dbReference type="GO" id="GO:0009055">
    <property type="term" value="F:electron transfer activity"/>
    <property type="evidence" value="ECO:0007669"/>
    <property type="project" value="InterPro"/>
</dbReference>
<dbReference type="InterPro" id="IPR036909">
    <property type="entry name" value="Cyt_c-like_dom_sf"/>
</dbReference>
<evidence type="ECO:0000256" key="1">
    <source>
        <dbReference type="ARBA" id="ARBA00004370"/>
    </source>
</evidence>
<dbReference type="AlphaFoldDB" id="A0A075JZE3"/>
<evidence type="ECO:0000256" key="8">
    <source>
        <dbReference type="PIRSR" id="PIRSR602326-1"/>
    </source>
</evidence>
<dbReference type="HOGENOM" id="CLU_078597_0_0_6"/>
<evidence type="ECO:0000256" key="9">
    <source>
        <dbReference type="SAM" id="Phobius"/>
    </source>
</evidence>
<dbReference type="SUPFAM" id="SSF46626">
    <property type="entry name" value="Cytochrome c"/>
    <property type="match status" value="1"/>
</dbReference>
<dbReference type="PRINTS" id="PR00603">
    <property type="entry name" value="CYTOCHROMEC1"/>
</dbReference>
<protein>
    <submittedName>
        <fullName evidence="12">Ubiquinol cytochrome C oxidoreductase</fullName>
    </submittedName>
</protein>
<feature type="signal peptide" evidence="10">
    <location>
        <begin position="1"/>
        <end position="24"/>
    </location>
</feature>
<feature type="transmembrane region" description="Helical" evidence="9">
    <location>
        <begin position="217"/>
        <end position="235"/>
    </location>
</feature>
<dbReference type="Gene3D" id="1.20.5.100">
    <property type="entry name" value="Cytochrome c1, transmembrane anchor, C-terminal"/>
    <property type="match status" value="1"/>
</dbReference>
<dbReference type="PANTHER" id="PTHR10266">
    <property type="entry name" value="CYTOCHROME C1"/>
    <property type="match status" value="1"/>
</dbReference>
<evidence type="ECO:0000256" key="7">
    <source>
        <dbReference type="ARBA" id="ARBA00023136"/>
    </source>
</evidence>
<evidence type="ECO:0000313" key="13">
    <source>
        <dbReference type="Proteomes" id="UP000027987"/>
    </source>
</evidence>
<dbReference type="InterPro" id="IPR002326">
    <property type="entry name" value="Cyt_c1"/>
</dbReference>
<reference evidence="12 13" key="1">
    <citation type="submission" date="2014-07" db="EMBL/GenBank/DDBJ databases">
        <title>Complete Genome Sequence of Dyella japonica Strain A8 Isolated from Malaysian Tropical Soil.</title>
        <authorList>
            <person name="Hui R.K.H."/>
            <person name="Chen J.-W."/>
            <person name="Chan K.-G."/>
            <person name="Leung F.C.C."/>
        </authorList>
    </citation>
    <scope>NUCLEOTIDE SEQUENCE [LARGE SCALE GENOMIC DNA]</scope>
    <source>
        <strain evidence="12 13">A8</strain>
    </source>
</reference>
<evidence type="ECO:0000256" key="5">
    <source>
        <dbReference type="ARBA" id="ARBA00022989"/>
    </source>
</evidence>
<dbReference type="STRING" id="1217721.HY57_08325"/>
<dbReference type="Gene3D" id="1.10.760.10">
    <property type="entry name" value="Cytochrome c-like domain"/>
    <property type="match status" value="1"/>
</dbReference>
<feature type="binding site" description="covalent" evidence="8">
    <location>
        <position position="56"/>
    </location>
    <ligand>
        <name>heme c</name>
        <dbReference type="ChEBI" id="CHEBI:61717"/>
    </ligand>
</feature>
<evidence type="ECO:0000256" key="10">
    <source>
        <dbReference type="SAM" id="SignalP"/>
    </source>
</evidence>
<keyword evidence="7 9" id="KW-0472">Membrane</keyword>
<evidence type="ECO:0000313" key="12">
    <source>
        <dbReference type="EMBL" id="AIF47279.1"/>
    </source>
</evidence>
<keyword evidence="2 8" id="KW-0349">Heme</keyword>
<dbReference type="KEGG" id="dja:HY57_08325"/>
<proteinExistence type="predicted"/>
<feature type="domain" description="Cytochrome c" evidence="11">
    <location>
        <begin position="40"/>
        <end position="210"/>
    </location>
</feature>
<dbReference type="InterPro" id="IPR009056">
    <property type="entry name" value="Cyt_c-like_dom"/>
</dbReference>
<feature type="binding site" description="covalent" evidence="8">
    <location>
        <position position="57"/>
    </location>
    <ligand>
        <name>heme c</name>
        <dbReference type="ChEBI" id="CHEBI:61717"/>
    </ligand>
</feature>
<dbReference type="GO" id="GO:0016020">
    <property type="term" value="C:membrane"/>
    <property type="evidence" value="ECO:0007669"/>
    <property type="project" value="UniProtKB-SubCell"/>
</dbReference>
<gene>
    <name evidence="12" type="ORF">HY57_08325</name>
</gene>
<keyword evidence="5 9" id="KW-1133">Transmembrane helix</keyword>
<comment type="cofactor">
    <cofactor evidence="8">
        <name>heme c</name>
        <dbReference type="ChEBI" id="CHEBI:61717"/>
    </cofactor>
    <text evidence="8">Binds 1 heme c group covalently per subunit.</text>
</comment>
<comment type="subcellular location">
    <subcellularLocation>
        <location evidence="1">Membrane</location>
    </subcellularLocation>
</comment>
<evidence type="ECO:0000256" key="2">
    <source>
        <dbReference type="ARBA" id="ARBA00022617"/>
    </source>
</evidence>
<evidence type="ECO:0000256" key="3">
    <source>
        <dbReference type="ARBA" id="ARBA00022692"/>
    </source>
</evidence>
<name>A0A075JZE3_9GAMM</name>
<feature type="binding site" description="covalent" evidence="8">
    <location>
        <position position="53"/>
    </location>
    <ligand>
        <name>heme c</name>
        <dbReference type="ChEBI" id="CHEBI:61717"/>
    </ligand>
</feature>
<organism evidence="12 13">
    <name type="scientific">Dyella japonica A8</name>
    <dbReference type="NCBI Taxonomy" id="1217721"/>
    <lineage>
        <taxon>Bacteria</taxon>
        <taxon>Pseudomonadati</taxon>
        <taxon>Pseudomonadota</taxon>
        <taxon>Gammaproteobacteria</taxon>
        <taxon>Lysobacterales</taxon>
        <taxon>Rhodanobacteraceae</taxon>
        <taxon>Dyella</taxon>
    </lineage>
</organism>
<keyword evidence="10" id="KW-0732">Signal</keyword>
<sequence length="244" mass="27372">MKKIFISFALTVGLVAGVTTTVAAEEGGFQAAGNNIRDQASLQRGAKLFFNYCVGCHSLKYVRYSRMAEDLGLSEDEVMKNLNFTGAKFGDPVISHMPEDSGQQFFGKAPPDLSLEVRAKEQGPDWVFSYLNSFYVDPTRPVGWNNTVFPNASMPFPLWELQGIQTAVKKEGSDDVEKLELSQPGKLTPAQYQQAARDLTNFLEYASEPAALQRQRYGIWVLLFLAGFTFLAYLLKKEYWKDVH</sequence>
<dbReference type="PATRIC" id="fig|1217721.7.peg.1729"/>
<dbReference type="GO" id="GO:0046872">
    <property type="term" value="F:metal ion binding"/>
    <property type="evidence" value="ECO:0007669"/>
    <property type="project" value="UniProtKB-KW"/>
</dbReference>
<accession>A0A075JZE3</accession>
<dbReference type="PROSITE" id="PS51007">
    <property type="entry name" value="CYTC"/>
    <property type="match status" value="1"/>
</dbReference>
<evidence type="ECO:0000256" key="6">
    <source>
        <dbReference type="ARBA" id="ARBA00023004"/>
    </source>
</evidence>
<keyword evidence="6 8" id="KW-0408">Iron</keyword>
<feature type="chain" id="PRO_5001706678" evidence="10">
    <location>
        <begin position="25"/>
        <end position="244"/>
    </location>
</feature>